<name>A0ACC2X4E8_9TREE</name>
<gene>
    <name evidence="1" type="ORF">QFC24_006082</name>
</gene>
<evidence type="ECO:0000313" key="2">
    <source>
        <dbReference type="Proteomes" id="UP001234202"/>
    </source>
</evidence>
<sequence length="423" mass="46798">MTSLIPFLILIPVIAAQLGQQHSPFFSLAQNSRCSTFSSSFRSKAFTILDAIYYPAYAPVDLTNGQATVNTTALPAFCRLVLRIVTNPGNGKDAGAELWLPDEWNERLLGFGNGGWGGGDHTGSMWDGSFAGPGNDDAIIDFAWRALHMTTVVVKSLTTEFYYRPYTKSYFMGCSTGGRQGIKAMSIFPEDYDGLVLGSPANPFGQLMPWQARQGQLVHPVGSPPWIPEKTWNLIHAEAVKQCDMLDGVQDGIILDPLACDFHPETLQCQSNADASTCLTSERLSALRHLYAPYYVGPNNQTYVFSPFVPGGEYAYPQGLVGEKLFRMPEDYYRYFVLNDTTWQVSMLDEAVVAMGIDTNPGQMDVSKILLYQRRNHQLRNALLVRTQTYSPNLTAFFARGGKVLQYAGWDDELVSTGHSVSS</sequence>
<organism evidence="1 2">
    <name type="scientific">Naganishia onofrii</name>
    <dbReference type="NCBI Taxonomy" id="1851511"/>
    <lineage>
        <taxon>Eukaryota</taxon>
        <taxon>Fungi</taxon>
        <taxon>Dikarya</taxon>
        <taxon>Basidiomycota</taxon>
        <taxon>Agaricomycotina</taxon>
        <taxon>Tremellomycetes</taxon>
        <taxon>Filobasidiales</taxon>
        <taxon>Filobasidiaceae</taxon>
        <taxon>Naganishia</taxon>
    </lineage>
</organism>
<evidence type="ECO:0000313" key="1">
    <source>
        <dbReference type="EMBL" id="KAJ9118883.1"/>
    </source>
</evidence>
<dbReference type="Proteomes" id="UP001234202">
    <property type="component" value="Unassembled WGS sequence"/>
</dbReference>
<protein>
    <submittedName>
        <fullName evidence="1">Uncharacterized protein</fullName>
    </submittedName>
</protein>
<accession>A0ACC2X4E8</accession>
<comment type="caution">
    <text evidence="1">The sequence shown here is derived from an EMBL/GenBank/DDBJ whole genome shotgun (WGS) entry which is preliminary data.</text>
</comment>
<reference evidence="1" key="1">
    <citation type="submission" date="2023-04" db="EMBL/GenBank/DDBJ databases">
        <title>Draft Genome sequencing of Naganishia species isolated from polar environments using Oxford Nanopore Technology.</title>
        <authorList>
            <person name="Leo P."/>
            <person name="Venkateswaran K."/>
        </authorList>
    </citation>
    <scope>NUCLEOTIDE SEQUENCE</scope>
    <source>
        <strain evidence="1">DBVPG 5303</strain>
    </source>
</reference>
<dbReference type="EMBL" id="JASBWV010000027">
    <property type="protein sequence ID" value="KAJ9118883.1"/>
    <property type="molecule type" value="Genomic_DNA"/>
</dbReference>
<proteinExistence type="predicted"/>
<keyword evidence="2" id="KW-1185">Reference proteome</keyword>